<dbReference type="SMART" id="SM00547">
    <property type="entry name" value="ZnF_RBZ"/>
    <property type="match status" value="1"/>
</dbReference>
<feature type="region of interest" description="Disordered" evidence="10">
    <location>
        <begin position="708"/>
        <end position="765"/>
    </location>
</feature>
<dbReference type="GO" id="GO:0071797">
    <property type="term" value="C:LUBAC complex"/>
    <property type="evidence" value="ECO:0007669"/>
    <property type="project" value="InterPro"/>
</dbReference>
<dbReference type="Gene3D" id="6.10.140.1100">
    <property type="match status" value="1"/>
</dbReference>
<feature type="compositionally biased region" description="Low complexity" evidence="10">
    <location>
        <begin position="1216"/>
        <end position="1234"/>
    </location>
</feature>
<dbReference type="EnsemblMetazoa" id="PHUM464880-RA">
    <property type="protein sequence ID" value="PHUM464880-PA"/>
    <property type="gene ID" value="PHUM464880"/>
</dbReference>
<dbReference type="PANTHER" id="PTHR16004:SF2">
    <property type="entry name" value="E3 UBIQUITIN-PROTEIN LIGASE LUBEL"/>
    <property type="match status" value="1"/>
</dbReference>
<organism>
    <name type="scientific">Pediculus humanus subsp. corporis</name>
    <name type="common">Body louse</name>
    <dbReference type="NCBI Taxonomy" id="121224"/>
    <lineage>
        <taxon>Eukaryota</taxon>
        <taxon>Metazoa</taxon>
        <taxon>Ecdysozoa</taxon>
        <taxon>Arthropoda</taxon>
        <taxon>Hexapoda</taxon>
        <taxon>Insecta</taxon>
        <taxon>Pterygota</taxon>
        <taxon>Neoptera</taxon>
        <taxon>Paraneoptera</taxon>
        <taxon>Psocodea</taxon>
        <taxon>Troctomorpha</taxon>
        <taxon>Phthiraptera</taxon>
        <taxon>Anoplura</taxon>
        <taxon>Pediculidae</taxon>
        <taxon>Pediculus</taxon>
    </lineage>
</organism>
<keyword evidence="2" id="KW-0808">Transferase</keyword>
<evidence type="ECO:0000256" key="1">
    <source>
        <dbReference type="ARBA" id="ARBA00008278"/>
    </source>
</evidence>
<dbReference type="InterPro" id="IPR001841">
    <property type="entry name" value="Znf_RING"/>
</dbReference>
<dbReference type="KEGG" id="phu:Phum_PHUM464880"/>
<feature type="region of interest" description="Disordered" evidence="10">
    <location>
        <begin position="557"/>
        <end position="674"/>
    </location>
</feature>
<keyword evidence="7" id="KW-0862">Zinc</keyword>
<dbReference type="Pfam" id="PF01485">
    <property type="entry name" value="IBR"/>
    <property type="match status" value="1"/>
</dbReference>
<dbReference type="InterPro" id="IPR047540">
    <property type="entry name" value="BRcat_RBR_RNF31-like"/>
</dbReference>
<dbReference type="CDD" id="cd19815">
    <property type="entry name" value="Bbox1_HOIP"/>
    <property type="match status" value="1"/>
</dbReference>
<keyword evidence="9" id="KW-0175">Coiled coil</keyword>
<feature type="region of interest" description="Disordered" evidence="10">
    <location>
        <begin position="393"/>
        <end position="475"/>
    </location>
</feature>
<sequence>MLTLWQNAQKTKLKNLPPPIPTSEPPMEGDYEVIEFPVQQYTNTAIPCQLPKKIDGKHCDLCGSSEPTVRCEKCSSQVFCLSCDDMYHRHPKRQSHVRKGIESNRFRPPLPPKGESTSAPVPPPRRNKRPGSASSLGSGSRSNQGLTTFSRKNLMEDVKPNLMRRNLLTRPLPDIPMNENRNQNRESPFPSKWQDPNQSSNNFFPEFSFQGTNDIRTPYKKNQGWETDSTGARNRMGSVAGSELNLSPKTKTKFDGSSMTDTLGRRKSDVDPFFPAANSNVNFGKGMMSSASVTDLNINPMQQFSFNPAMQAQSMSHLNCPTCNQGFWMDNWEHIRGSNMALHAPPMKPFEQGWNGPWHQYPGLIPHTHGPMPFPQPINVVGVPNVMAINGRISRPPSPALSTRSRKSFASSKANRRAHRSSTLPPRGLELPSHDISSSDSAEEMMSFSQRDDGEIDDDEDFTPMSGLKDKQPESVKIPDHKWECEHCTFVNKPGVRVCAICCKTPTKNVNFVKNQNGLLSSRKNSKVEAEVDVTKSNVTQESEDALVEMFNKPLNISSNTVSNKKGRSADDKKSSTSKNTKDNRQSEQSDSNDSSERDVNDFIDDPFIDNSSSEKSSFNSSSSSKSSKSSTSPQTNNTTPQQKIIKNSKVSSKHQQSKEFNSKRCVSPSKNNKENKFKCDLVIQKTSKNDEKVEKLNNNCEKAITISAKQEDDNNNNNNKSQTTKTTTTVAVGSSPPTETEKIPIKKMTSSTGTSPPPQSAATQTYDLPQNFLEERIKDKIFIENSQHRDLLAPDNVKSRKLRRAMSLYMKPDSWRKSPILSKFQSRHSLVSDSESLPFNSELDYIPTIYNKNNFRDVSPSEMSFSSYIRGDESDVYQSDITPEDFENVKYSEKKIKRNFSNSNLDPEILDKIKFLNSKGHKEKIGRNQRDTLKNQGMQFVRLLREAEKNNFTTEDLEIAFEHCENENPIVWLKNNYKNIIDTVVTLATNYGRECKENSVGTVSQLEARKSLHASKGVIWAAVNDCVENRQKKFNELASRGNFTREDILTVLTANHGDIEIAYSELKKISNEFVNNPPDKIEKKINKKEKITQKKNNDEPDNNFPMETNQINEFDQFNIQSENVLINNKSDKRNNNSLKKQTDDKILTKNFSETNQIIADIENLTKEISNISFEDNKKKKNSPKSSSPLPVNDLFSINFNKLFEIDEFKNDSRHSSTSKSISSDSIDSPSLKSQNKNDEKIPDEVESSEEFYSDGCYESHCSDSNNSTYDYGENYLKDMENITSEPPAFSNTEELKENKENQLENDEENQLEKNNNKIQTILKILQEGTERINGFLKNENKNLTNFQENKSEPTESSNGVKKNIVKETKKSKKKSKINDDKLSQNDEIVNDSQTIPTTTATTISNETLNESLNNEIITESENINVPDNVQVQEETISISEKTVEKTLVNNLNQGEEEVIPVATNANNNNNNVEISITESINKLDEEQKDTEERDAVDKNYENNNQINEIEIDGSINENNVEDNDDDDDDDYNFERQARRYLAEGIVPSYEKAEILVKLLNFGFEEEDAEQAALECGSVDSALAYLQQECELCMGRYPMKQMISMLKCTHRCCKECAKNYFTLIITDRNISDAICPFCKEPELNEEDVILEYFSNLDILLKNILDFNIHELFQRKLRDRTLMKDPNFKWCVQCSSGFIANPRQKKLTCPDCKSVSCAICRLPWEKQHEGISCAQFKNWKDANDPERQAEGVAKHLQENGIECPNCKFQYSLSRGGCMHFTCTQCKYEFCCGCGKPFKMGTKCDVSQYCAKLGLHAHHPRNCLFYLRDKEPGELQHLLKEHKIDFLVDPPENTKSPNKNNELNKLRCPIPIQKEMPKGLIDTVCHLPVEEGHAGLCRKHYVEYLCTLIRRNSLETLSILNSDDLETVVKREHKGMPPKYYGIPDNVYRESLLKYLVSVISKNKIDPISILDIADVLQELKRRGREFPPRPERCTEYQYKLICAKVVKEEIPLE</sequence>
<dbReference type="EMBL" id="DS235812">
    <property type="protein sequence ID" value="EEB17421.1"/>
    <property type="molecule type" value="Genomic_DNA"/>
</dbReference>
<comment type="similarity">
    <text evidence="1">Belongs to the RBR family.</text>
</comment>
<dbReference type="CDD" id="cd20351">
    <property type="entry name" value="Rcat_RBR_HOIP"/>
    <property type="match status" value="1"/>
</dbReference>
<reference evidence="13" key="2">
    <citation type="submission" date="2007-04" db="EMBL/GenBank/DDBJ databases">
        <title>The genome of the human body louse.</title>
        <authorList>
            <consortium name="The Human Body Louse Genome Consortium"/>
            <person name="Kirkness E."/>
            <person name="Walenz B."/>
            <person name="Hass B."/>
            <person name="Bruggner R."/>
            <person name="Strausberg R."/>
        </authorList>
    </citation>
    <scope>NUCLEOTIDE SEQUENCE</scope>
    <source>
        <strain evidence="13">USDA</strain>
    </source>
</reference>
<feature type="compositionally biased region" description="Low complexity" evidence="10">
    <location>
        <begin position="611"/>
        <end position="644"/>
    </location>
</feature>
<feature type="compositionally biased region" description="Polar residues" evidence="10">
    <location>
        <begin position="1344"/>
        <end position="1360"/>
    </location>
</feature>
<dbReference type="CTD" id="8238603"/>
<feature type="compositionally biased region" description="Polar residues" evidence="10">
    <location>
        <begin position="400"/>
        <end position="413"/>
    </location>
</feature>
<dbReference type="Pfam" id="PF16678">
    <property type="entry name" value="UBA_HOIP"/>
    <property type="match status" value="1"/>
</dbReference>
<dbReference type="PROSITE" id="PS01358">
    <property type="entry name" value="ZF_RANBP2_1"/>
    <property type="match status" value="1"/>
</dbReference>
<dbReference type="InterPro" id="IPR036443">
    <property type="entry name" value="Znf_RanBP2_sf"/>
</dbReference>
<evidence type="ECO:0000256" key="3">
    <source>
        <dbReference type="ARBA" id="ARBA00022723"/>
    </source>
</evidence>
<feature type="compositionally biased region" description="Polar residues" evidence="10">
    <location>
        <begin position="244"/>
        <end position="261"/>
    </location>
</feature>
<dbReference type="InParanoid" id="E0VVL5"/>
<keyword evidence="4" id="KW-0677">Repeat</keyword>
<dbReference type="OMA" id="GSAWLAN"/>
<evidence type="ECO:0000313" key="13">
    <source>
        <dbReference type="EMBL" id="EEB17421.1"/>
    </source>
</evidence>
<reference evidence="14" key="3">
    <citation type="submission" date="2020-05" db="UniProtKB">
        <authorList>
            <consortium name="EnsemblMetazoa"/>
        </authorList>
    </citation>
    <scope>IDENTIFICATION</scope>
    <source>
        <strain evidence="14">USDA</strain>
    </source>
</reference>
<dbReference type="InterPro" id="IPR041031">
    <property type="entry name" value="RNF31_C"/>
</dbReference>
<evidence type="ECO:0000313" key="14">
    <source>
        <dbReference type="EnsemblMetazoa" id="PHUM464880-PA"/>
    </source>
</evidence>
<dbReference type="STRING" id="121224.E0VVL5"/>
<dbReference type="VEuPathDB" id="VectorBase:PHUM464880"/>
<dbReference type="InterPro" id="IPR044066">
    <property type="entry name" value="TRIAD_supradom"/>
</dbReference>
<feature type="compositionally biased region" description="Polar residues" evidence="10">
    <location>
        <begin position="645"/>
        <end position="655"/>
    </location>
</feature>
<keyword evidence="15" id="KW-1185">Reference proteome</keyword>
<feature type="compositionally biased region" description="Basic and acidic residues" evidence="10">
    <location>
        <begin position="1089"/>
        <end position="1099"/>
    </location>
</feature>
<dbReference type="HOGENOM" id="CLU_001271_0_0_1"/>
<dbReference type="InterPro" id="IPR032065">
    <property type="entry name" value="RNF31-UBA"/>
</dbReference>
<dbReference type="PROSITE" id="PS51873">
    <property type="entry name" value="TRIAD"/>
    <property type="match status" value="1"/>
</dbReference>
<evidence type="ECO:0000256" key="6">
    <source>
        <dbReference type="ARBA" id="ARBA00022786"/>
    </source>
</evidence>
<dbReference type="PROSITE" id="PS50089">
    <property type="entry name" value="ZF_RING_2"/>
    <property type="match status" value="1"/>
</dbReference>
<dbReference type="Proteomes" id="UP000009046">
    <property type="component" value="Unassembled WGS sequence"/>
</dbReference>
<feature type="region of interest" description="Disordered" evidence="10">
    <location>
        <begin position="1211"/>
        <end position="1251"/>
    </location>
</feature>
<dbReference type="InterPro" id="IPR001876">
    <property type="entry name" value="Znf_RanBP2"/>
</dbReference>
<dbReference type="Gene3D" id="2.30.30.380">
    <property type="entry name" value="Zn-finger domain of Sec23/24"/>
    <property type="match status" value="1"/>
</dbReference>
<evidence type="ECO:0000256" key="4">
    <source>
        <dbReference type="ARBA" id="ARBA00022737"/>
    </source>
</evidence>
<feature type="region of interest" description="Disordered" evidence="10">
    <location>
        <begin position="242"/>
        <end position="263"/>
    </location>
</feature>
<dbReference type="GO" id="GO:0061630">
    <property type="term" value="F:ubiquitin protein ligase activity"/>
    <property type="evidence" value="ECO:0007669"/>
    <property type="project" value="TreeGrafter"/>
</dbReference>
<feature type="compositionally biased region" description="Low complexity" evidence="10">
    <location>
        <begin position="131"/>
        <end position="145"/>
    </location>
</feature>
<dbReference type="FunCoup" id="E0VVL5">
    <property type="interactions" value="11"/>
</dbReference>
<dbReference type="InterPro" id="IPR047543">
    <property type="entry name" value="Bbox1_RNF31-like"/>
</dbReference>
<evidence type="ECO:0000256" key="10">
    <source>
        <dbReference type="SAM" id="MobiDB-lite"/>
    </source>
</evidence>
<reference evidence="13" key="1">
    <citation type="submission" date="2007-04" db="EMBL/GenBank/DDBJ databases">
        <title>Annotation of Pediculus humanus corporis strain USDA.</title>
        <authorList>
            <person name="Kirkness E."/>
            <person name="Hannick L."/>
            <person name="Hass B."/>
            <person name="Bruggner R."/>
            <person name="Lawson D."/>
            <person name="Bidwell S."/>
            <person name="Joardar V."/>
            <person name="Caler E."/>
            <person name="Walenz B."/>
            <person name="Inman J."/>
            <person name="Schobel S."/>
            <person name="Galinsky K."/>
            <person name="Amedeo P."/>
            <person name="Strausberg R."/>
        </authorList>
    </citation>
    <scope>NUCLEOTIDE SEQUENCE</scope>
    <source>
        <strain evidence="13">USDA</strain>
    </source>
</reference>
<evidence type="ECO:0000256" key="7">
    <source>
        <dbReference type="ARBA" id="ARBA00022833"/>
    </source>
</evidence>
<gene>
    <name evidence="14" type="primary">8238603</name>
    <name evidence="13" type="ORF">Phum_PHUM464880</name>
</gene>
<dbReference type="eggNOG" id="KOG1812">
    <property type="taxonomic scope" value="Eukaryota"/>
</dbReference>
<feature type="region of interest" description="Disordered" evidence="10">
    <location>
        <begin position="91"/>
        <end position="199"/>
    </location>
</feature>
<name>E0VVL5_PEDHC</name>
<dbReference type="GeneID" id="8238603"/>
<proteinExistence type="inferred from homology"/>
<feature type="domain" description="RING-type" evidence="11">
    <location>
        <begin position="1590"/>
        <end position="1639"/>
    </location>
</feature>
<keyword evidence="6" id="KW-0833">Ubl conjugation pathway</keyword>
<dbReference type="SUPFAM" id="SSF90209">
    <property type="entry name" value="Ran binding protein zinc finger-like"/>
    <property type="match status" value="1"/>
</dbReference>
<dbReference type="PANTHER" id="PTHR16004">
    <property type="entry name" value="RING FINGER PROTEIN 31-RELATED"/>
    <property type="match status" value="1"/>
</dbReference>
<dbReference type="Gene3D" id="1.10.8.10">
    <property type="entry name" value="DNA helicase RuvA subunit, C-terminal domain"/>
    <property type="match status" value="1"/>
</dbReference>
<dbReference type="SMART" id="SM00647">
    <property type="entry name" value="IBR"/>
    <property type="match status" value="1"/>
</dbReference>
<feature type="region of interest" description="Disordered" evidence="10">
    <location>
        <begin position="1089"/>
        <end position="1109"/>
    </location>
</feature>
<dbReference type="SUPFAM" id="SSF57850">
    <property type="entry name" value="RING/U-box"/>
    <property type="match status" value="3"/>
</dbReference>
<evidence type="ECO:0000259" key="12">
    <source>
        <dbReference type="PROSITE" id="PS51873"/>
    </source>
</evidence>
<dbReference type="GO" id="GO:0070530">
    <property type="term" value="F:K63-linked polyubiquitin modification-dependent protein binding"/>
    <property type="evidence" value="ECO:0007669"/>
    <property type="project" value="TreeGrafter"/>
</dbReference>
<dbReference type="GO" id="GO:0097039">
    <property type="term" value="P:protein linear polyubiquitination"/>
    <property type="evidence" value="ECO:0007669"/>
    <property type="project" value="TreeGrafter"/>
</dbReference>
<dbReference type="GO" id="GO:0008270">
    <property type="term" value="F:zinc ion binding"/>
    <property type="evidence" value="ECO:0007669"/>
    <property type="project" value="UniProtKB-KW"/>
</dbReference>
<feature type="coiled-coil region" evidence="9">
    <location>
        <begin position="1290"/>
        <end position="1317"/>
    </location>
</feature>
<evidence type="ECO:0000259" key="11">
    <source>
        <dbReference type="PROSITE" id="PS50089"/>
    </source>
</evidence>
<dbReference type="InterPro" id="IPR047542">
    <property type="entry name" value="Rcat_RBR_RNF31-like"/>
</dbReference>
<dbReference type="GO" id="GO:0036435">
    <property type="term" value="F:K48-linked polyubiquitin modification-dependent protein binding"/>
    <property type="evidence" value="ECO:0007669"/>
    <property type="project" value="TreeGrafter"/>
</dbReference>
<feature type="compositionally biased region" description="Basic and acidic residues" evidence="10">
    <location>
        <begin position="568"/>
        <end position="588"/>
    </location>
</feature>
<keyword evidence="5 8" id="KW-0863">Zinc-finger</keyword>
<evidence type="ECO:0000256" key="8">
    <source>
        <dbReference type="PROSITE-ProRule" id="PRU00175"/>
    </source>
</evidence>
<evidence type="ECO:0000256" key="9">
    <source>
        <dbReference type="SAM" id="Coils"/>
    </source>
</evidence>
<dbReference type="GO" id="GO:1990450">
    <property type="term" value="F:linear polyubiquitin binding"/>
    <property type="evidence" value="ECO:0007669"/>
    <property type="project" value="TreeGrafter"/>
</dbReference>
<keyword evidence="3" id="KW-0479">Metal-binding</keyword>
<dbReference type="RefSeq" id="XP_002430159.1">
    <property type="nucleotide sequence ID" value="XM_002430114.1"/>
</dbReference>
<evidence type="ECO:0000256" key="2">
    <source>
        <dbReference type="ARBA" id="ARBA00022679"/>
    </source>
</evidence>
<accession>E0VVL5</accession>
<dbReference type="InterPro" id="IPR002867">
    <property type="entry name" value="IBR_dom"/>
</dbReference>
<feature type="region of interest" description="Disordered" evidence="10">
    <location>
        <begin position="1344"/>
        <end position="1394"/>
    </location>
</feature>
<dbReference type="InterPro" id="IPR026254">
    <property type="entry name" value="RNF31-like"/>
</dbReference>
<dbReference type="OrthoDB" id="9978677at2759"/>
<dbReference type="Gene3D" id="3.30.40.10">
    <property type="entry name" value="Zinc/RING finger domain, C3HC4 (zinc finger)"/>
    <property type="match status" value="1"/>
</dbReference>
<dbReference type="CDD" id="cd20337">
    <property type="entry name" value="BRcat_RBR_HOIP"/>
    <property type="match status" value="1"/>
</dbReference>
<feature type="compositionally biased region" description="Low complexity" evidence="10">
    <location>
        <begin position="716"/>
        <end position="730"/>
    </location>
</feature>
<feature type="domain" description="RING-type" evidence="12">
    <location>
        <begin position="1586"/>
        <end position="1820"/>
    </location>
</feature>
<evidence type="ECO:0000313" key="15">
    <source>
        <dbReference type="Proteomes" id="UP000009046"/>
    </source>
</evidence>
<evidence type="ECO:0000256" key="5">
    <source>
        <dbReference type="ARBA" id="ARBA00022771"/>
    </source>
</evidence>
<dbReference type="Pfam" id="PF22191">
    <property type="entry name" value="IBR_1"/>
    <property type="match status" value="1"/>
</dbReference>
<protein>
    <submittedName>
        <fullName evidence="13 14">Uncharacterized protein</fullName>
    </submittedName>
</protein>
<dbReference type="Pfam" id="PF18091">
    <property type="entry name" value="E3_UbLigase_RBR"/>
    <property type="match status" value="1"/>
</dbReference>
<dbReference type="InterPro" id="IPR013083">
    <property type="entry name" value="Znf_RING/FYVE/PHD"/>
</dbReference>
<dbReference type="EMBL" id="AAZO01005653">
    <property type="status" value="NOT_ANNOTATED_CDS"/>
    <property type="molecule type" value="Genomic_DNA"/>
</dbReference>